<dbReference type="AlphaFoldDB" id="A0A0G0QEN9"/>
<feature type="region of interest" description="Disordered" evidence="1">
    <location>
        <begin position="263"/>
        <end position="283"/>
    </location>
</feature>
<proteinExistence type="predicted"/>
<organism evidence="2 3">
    <name type="scientific">Candidatus Woesebacteria bacterium GW2011_GWB1_39_12</name>
    <dbReference type="NCBI Taxonomy" id="1618574"/>
    <lineage>
        <taxon>Bacteria</taxon>
        <taxon>Candidatus Woeseibacteriota</taxon>
    </lineage>
</organism>
<evidence type="ECO:0000313" key="3">
    <source>
        <dbReference type="Proteomes" id="UP000033881"/>
    </source>
</evidence>
<dbReference type="Proteomes" id="UP000033881">
    <property type="component" value="Unassembled WGS sequence"/>
</dbReference>
<accession>A0A0G0QEN9</accession>
<feature type="region of interest" description="Disordered" evidence="1">
    <location>
        <begin position="48"/>
        <end position="90"/>
    </location>
</feature>
<evidence type="ECO:0000313" key="2">
    <source>
        <dbReference type="EMBL" id="KKR00172.1"/>
    </source>
</evidence>
<name>A0A0G0QEN9_9BACT</name>
<protein>
    <submittedName>
        <fullName evidence="2">Uncharacterized protein</fullName>
    </submittedName>
</protein>
<evidence type="ECO:0000256" key="1">
    <source>
        <dbReference type="SAM" id="MobiDB-lite"/>
    </source>
</evidence>
<dbReference type="EMBL" id="LBWB01000016">
    <property type="protein sequence ID" value="KKR00172.1"/>
    <property type="molecule type" value="Genomic_DNA"/>
</dbReference>
<comment type="caution">
    <text evidence="2">The sequence shown here is derived from an EMBL/GenBank/DDBJ whole genome shotgun (WGS) entry which is preliminary data.</text>
</comment>
<dbReference type="STRING" id="1618574.UT24_C0016G0061"/>
<reference evidence="2 3" key="1">
    <citation type="journal article" date="2015" name="Nature">
        <title>rRNA introns, odd ribosomes, and small enigmatic genomes across a large radiation of phyla.</title>
        <authorList>
            <person name="Brown C.T."/>
            <person name="Hug L.A."/>
            <person name="Thomas B.C."/>
            <person name="Sharon I."/>
            <person name="Castelle C.J."/>
            <person name="Singh A."/>
            <person name="Wilkins M.J."/>
            <person name="Williams K.H."/>
            <person name="Banfield J.F."/>
        </authorList>
    </citation>
    <scope>NUCLEOTIDE SEQUENCE [LARGE SCALE GENOMIC DNA]</scope>
</reference>
<gene>
    <name evidence="2" type="ORF">UT24_C0016G0061</name>
</gene>
<sequence>MWNAIVRKVQSFFQPQQSEASKLISRVKPPTAQQQQQLSQIDKFIGEGPVKDSSAQLKTSATIGGTSGGGGGQQPAPTGGSDADLTRGKNVGDKITISGRTYKIVDPSRGIYEAEWGDPSWNAYKAEQAAQEAQRKATTPAVTPVPTPVPTPAQPQIFNMGALQRKLQETASSIGQGLTKGVADLGAAIQRRGEVQAGDRGSATNLPKTDWLQKGLNIAGTFLPGAKALGDVYSKVQAPVGSWGTKEIGLTEKLSDLLGKQRTDKGGSNIFGAPTTKPPIKPPIKTPELPTTPEGIFAGSGGGAVGEQGQMFTGLQNQEVRDMILQELMATSNQIANMPTEDLDAAYTKMAEELGVTKQQAVLNDLNTQVLSVTDEIEAIDGQVTREAGNVLMTEDQRRRLISARAQPLREQLTKLMRSAQYAGVGLDSLMKMLNDRMAAKKDTITTQFQAAQMAQSAEEQRKNRLLGLLPYVKPTAQTLSSNKGYVGNQITPETGEQTIASLLQ</sequence>